<comment type="function">
    <text evidence="9 10">Fluoride-specific ion channel. Important for reducing fluoride concentration in the cell, thus reducing its toxicity.</text>
</comment>
<evidence type="ECO:0000256" key="6">
    <source>
        <dbReference type="ARBA" id="ARBA00023303"/>
    </source>
</evidence>
<feature type="transmembrane region" description="Helical" evidence="10">
    <location>
        <begin position="40"/>
        <end position="62"/>
    </location>
</feature>
<evidence type="ECO:0000256" key="3">
    <source>
        <dbReference type="ARBA" id="ARBA00022692"/>
    </source>
</evidence>
<evidence type="ECO:0000256" key="10">
    <source>
        <dbReference type="HAMAP-Rule" id="MF_00454"/>
    </source>
</evidence>
<gene>
    <name evidence="10" type="primary">fluC</name>
    <name evidence="10" type="synonym">crcB</name>
    <name evidence="11" type="ORF">HMPREF0870_01524</name>
</gene>
<evidence type="ECO:0000256" key="5">
    <source>
        <dbReference type="ARBA" id="ARBA00023136"/>
    </source>
</evidence>
<dbReference type="NCBIfam" id="TIGR00494">
    <property type="entry name" value="crcB"/>
    <property type="match status" value="1"/>
</dbReference>
<comment type="caution">
    <text evidence="11">The sequence shown here is derived from an EMBL/GenBank/DDBJ whole genome shotgun (WGS) entry which is preliminary data.</text>
</comment>
<proteinExistence type="inferred from homology"/>
<keyword evidence="10" id="KW-0406">Ion transport</keyword>
<dbReference type="Pfam" id="PF02537">
    <property type="entry name" value="CRCB"/>
    <property type="match status" value="1"/>
</dbReference>
<name>A0ABP2SQK7_9FIRM</name>
<organism evidence="11 12">
    <name type="scientific">Veillonella atypica KON</name>
    <dbReference type="NCBI Taxonomy" id="1128111"/>
    <lineage>
        <taxon>Bacteria</taxon>
        <taxon>Bacillati</taxon>
        <taxon>Bacillota</taxon>
        <taxon>Negativicutes</taxon>
        <taxon>Veillonellales</taxon>
        <taxon>Veillonellaceae</taxon>
        <taxon>Veillonella</taxon>
    </lineage>
</organism>
<keyword evidence="10" id="KW-0915">Sodium</keyword>
<sequence length="133" mass="14414">MLILWRSIMEKYIAIACGGALGALARTVVGEWVMARLGPYPFGTITVNLIGCLIIGIILGAYLCRPDWPQWFRFFLVVGGLGAFTTFSTFAFELLQLLTSGDVTDVLFYGTVQILGGLALCAIGMWIAKLVCA</sequence>
<reference evidence="11 12" key="1">
    <citation type="submission" date="2012-05" db="EMBL/GenBank/DDBJ databases">
        <authorList>
            <person name="Weinstock G."/>
            <person name="Sodergren E."/>
            <person name="Lobos E.A."/>
            <person name="Fulton L."/>
            <person name="Fulton R."/>
            <person name="Courtney L."/>
            <person name="Fronick C."/>
            <person name="O'Laughlin M."/>
            <person name="Godfrey J."/>
            <person name="Wilson R.M."/>
            <person name="Miner T."/>
            <person name="Farmer C."/>
            <person name="Delehaunty K."/>
            <person name="Cordes M."/>
            <person name="Minx P."/>
            <person name="Tomlinson C."/>
            <person name="Chen J."/>
            <person name="Wollam A."/>
            <person name="Pepin K.H."/>
            <person name="Bhonagiri V."/>
            <person name="Zhang X."/>
            <person name="Suruliraj S."/>
            <person name="Warren W."/>
            <person name="Mitreva M."/>
            <person name="Mardis E.R."/>
            <person name="Wilson R.K."/>
        </authorList>
    </citation>
    <scope>NUCLEOTIDE SEQUENCE [LARGE SCALE GENOMIC DNA]</scope>
    <source>
        <strain evidence="11 12">KON</strain>
    </source>
</reference>
<accession>A0ABP2SQK7</accession>
<keyword evidence="12" id="KW-1185">Reference proteome</keyword>
<comment type="catalytic activity">
    <reaction evidence="8">
        <text>fluoride(in) = fluoride(out)</text>
        <dbReference type="Rhea" id="RHEA:76159"/>
        <dbReference type="ChEBI" id="CHEBI:17051"/>
    </reaction>
    <physiologicalReaction direction="left-to-right" evidence="8">
        <dbReference type="Rhea" id="RHEA:76160"/>
    </physiologicalReaction>
</comment>
<evidence type="ECO:0000256" key="8">
    <source>
        <dbReference type="ARBA" id="ARBA00035585"/>
    </source>
</evidence>
<comment type="activity regulation">
    <text evidence="10">Na(+) is not transported, but it plays an essential structural role and its presence is essential for fluoride channel function.</text>
</comment>
<evidence type="ECO:0000256" key="2">
    <source>
        <dbReference type="ARBA" id="ARBA00022475"/>
    </source>
</evidence>
<keyword evidence="6 10" id="KW-0407">Ion channel</keyword>
<dbReference type="PANTHER" id="PTHR28259:SF1">
    <property type="entry name" value="FLUORIDE EXPORT PROTEIN 1-RELATED"/>
    <property type="match status" value="1"/>
</dbReference>
<evidence type="ECO:0000313" key="12">
    <source>
        <dbReference type="Proteomes" id="UP000010412"/>
    </source>
</evidence>
<keyword evidence="2 10" id="KW-1003">Cell membrane</keyword>
<feature type="transmembrane region" description="Helical" evidence="10">
    <location>
        <begin position="107"/>
        <end position="128"/>
    </location>
</feature>
<evidence type="ECO:0000256" key="9">
    <source>
        <dbReference type="ARBA" id="ARBA00049940"/>
    </source>
</evidence>
<dbReference type="EMBL" id="AMEX01000039">
    <property type="protein sequence ID" value="EKY18216.1"/>
    <property type="molecule type" value="Genomic_DNA"/>
</dbReference>
<evidence type="ECO:0000256" key="4">
    <source>
        <dbReference type="ARBA" id="ARBA00022989"/>
    </source>
</evidence>
<protein>
    <recommendedName>
        <fullName evidence="10">Fluoride-specific ion channel FluC</fullName>
    </recommendedName>
</protein>
<evidence type="ECO:0000313" key="11">
    <source>
        <dbReference type="EMBL" id="EKY18216.1"/>
    </source>
</evidence>
<feature type="transmembrane region" description="Helical" evidence="10">
    <location>
        <begin position="74"/>
        <end position="95"/>
    </location>
</feature>
<keyword evidence="10" id="KW-0813">Transport</keyword>
<dbReference type="InterPro" id="IPR003691">
    <property type="entry name" value="FluC"/>
</dbReference>
<comment type="similarity">
    <text evidence="7 10">Belongs to the fluoride channel Fluc/FEX (TC 1.A.43) family.</text>
</comment>
<dbReference type="PANTHER" id="PTHR28259">
    <property type="entry name" value="FLUORIDE EXPORT PROTEIN 1-RELATED"/>
    <property type="match status" value="1"/>
</dbReference>
<keyword evidence="5 10" id="KW-0472">Membrane</keyword>
<dbReference type="Proteomes" id="UP000010412">
    <property type="component" value="Unassembled WGS sequence"/>
</dbReference>
<keyword evidence="4 10" id="KW-1133">Transmembrane helix</keyword>
<feature type="binding site" evidence="10">
    <location>
        <position position="82"/>
    </location>
    <ligand>
        <name>Na(+)</name>
        <dbReference type="ChEBI" id="CHEBI:29101"/>
        <note>structural</note>
    </ligand>
</feature>
<evidence type="ECO:0000256" key="1">
    <source>
        <dbReference type="ARBA" id="ARBA00004651"/>
    </source>
</evidence>
<keyword evidence="3 10" id="KW-0812">Transmembrane</keyword>
<comment type="subcellular location">
    <subcellularLocation>
        <location evidence="1 10">Cell membrane</location>
        <topology evidence="1 10">Multi-pass membrane protein</topology>
    </subcellularLocation>
</comment>
<feature type="binding site" evidence="10">
    <location>
        <position position="85"/>
    </location>
    <ligand>
        <name>Na(+)</name>
        <dbReference type="ChEBI" id="CHEBI:29101"/>
        <note>structural</note>
    </ligand>
</feature>
<dbReference type="HAMAP" id="MF_00454">
    <property type="entry name" value="FluC"/>
    <property type="match status" value="1"/>
</dbReference>
<evidence type="ECO:0000256" key="7">
    <source>
        <dbReference type="ARBA" id="ARBA00035120"/>
    </source>
</evidence>
<keyword evidence="10" id="KW-0479">Metal-binding</keyword>